<gene>
    <name evidence="2" type="ORF">HPLM_LOCUS20809</name>
</gene>
<dbReference type="OrthoDB" id="636773at2759"/>
<dbReference type="WBParaSite" id="HPLM_0002081701-mRNA-1">
    <property type="protein sequence ID" value="HPLM_0002081701-mRNA-1"/>
    <property type="gene ID" value="HPLM_0002081701"/>
</dbReference>
<proteinExistence type="predicted"/>
<evidence type="ECO:0000313" key="3">
    <source>
        <dbReference type="Proteomes" id="UP000268014"/>
    </source>
</evidence>
<dbReference type="Proteomes" id="UP000268014">
    <property type="component" value="Unassembled WGS sequence"/>
</dbReference>
<accession>A0A0N4X8X5</accession>
<dbReference type="GO" id="GO:0061630">
    <property type="term" value="F:ubiquitin protein ligase activity"/>
    <property type="evidence" value="ECO:0007669"/>
    <property type="project" value="TreeGrafter"/>
</dbReference>
<dbReference type="Gene3D" id="2.130.10.30">
    <property type="entry name" value="Regulator of chromosome condensation 1/beta-lactamase-inhibitor protein II"/>
    <property type="match status" value="1"/>
</dbReference>
<reference evidence="2 3" key="2">
    <citation type="submission" date="2018-11" db="EMBL/GenBank/DDBJ databases">
        <authorList>
            <consortium name="Pathogen Informatics"/>
        </authorList>
    </citation>
    <scope>NUCLEOTIDE SEQUENCE [LARGE SCALE GENOMIC DNA]</scope>
    <source>
        <strain evidence="2 3">MHpl1</strain>
    </source>
</reference>
<organism evidence="4">
    <name type="scientific">Haemonchus placei</name>
    <name type="common">Barber's pole worm</name>
    <dbReference type="NCBI Taxonomy" id="6290"/>
    <lineage>
        <taxon>Eukaryota</taxon>
        <taxon>Metazoa</taxon>
        <taxon>Ecdysozoa</taxon>
        <taxon>Nematoda</taxon>
        <taxon>Chromadorea</taxon>
        <taxon>Rhabditida</taxon>
        <taxon>Rhabditina</taxon>
        <taxon>Rhabditomorpha</taxon>
        <taxon>Strongyloidea</taxon>
        <taxon>Trichostrongylidae</taxon>
        <taxon>Haemonchus</taxon>
    </lineage>
</organism>
<dbReference type="PROSITE" id="PS51379">
    <property type="entry name" value="4FE4S_FER_2"/>
    <property type="match status" value="1"/>
</dbReference>
<sequence length="776" mass="85188">MADQNVAISLNAVVWICNVDIEMTSFVVIAGKDGINSVIMSYFLRELVPRDISPSTSSAPSPSQLVSEQYAQLIKKYYPIRTKGSVLRLPLSKETEESQRDIGQLPQLSNELSTALHVVGPPSSFSTIAIAKTLLAKYGDLLEKKETAEGGVDESNHVDNARERVETCEHAKADQLVCVGMSCVFDILRQLSRRDPELCVQALNSLMTLLQNLPVDCLRNEPKQSVETMMKVLRVLREEGSPSVCSRASSCLAALAVCSGLPDHLMDAVEALICTQRNEPKSFDSSYDELQVPENLHRLSIKIQYKAHKGAEVGSSSWTERPLDEHRILCSFDLPTLPNDSPSETPDDDMRLQGSIACDGTYVYVLNYVGFYKIGSGLQETVLGKLYASNSSIKATLYCQQIVCKPPYFRMARLSIMLLLPHNQHFTYVLRSRYRTNRLLIGCYVFLIPLNDSFVPIAEPKSRHAVRLTDVSFCCHGDTKSLPFQLPMTIPKYLHNQAADLHLGKDIAFLQSRSGKIYYAGNGIKYGLQETGTTWMELVLPESIVQMSVGAEYVLFRAGSGHAWIAGGDDGRRAGKLRRLTTINRRKTQSISSAAGSYGYVTDNGRVYVGGRHGMSVYPETGQVLGLDGTHMSSLALGKTHAVAISKQGYVYTWGLNNLNQCGRIEQAPVTSSVSPRRRGSTVVCEPSEHLFVKDIPSYCTQCGLCSARGSACPIPAFTRKTGTCSCGPGETPCLRCGLCRSCGESTQQRPAGDTPTRTHLAPARVSIVKAQQNVK</sequence>
<dbReference type="SUPFAM" id="SSF48371">
    <property type="entry name" value="ARM repeat"/>
    <property type="match status" value="1"/>
</dbReference>
<dbReference type="GO" id="GO:0005634">
    <property type="term" value="C:nucleus"/>
    <property type="evidence" value="ECO:0007669"/>
    <property type="project" value="TreeGrafter"/>
</dbReference>
<reference evidence="4" key="1">
    <citation type="submission" date="2017-02" db="UniProtKB">
        <authorList>
            <consortium name="WormBaseParasite"/>
        </authorList>
    </citation>
    <scope>IDENTIFICATION</scope>
</reference>
<dbReference type="GO" id="GO:0005886">
    <property type="term" value="C:plasma membrane"/>
    <property type="evidence" value="ECO:0007669"/>
    <property type="project" value="TreeGrafter"/>
</dbReference>
<dbReference type="Pfam" id="PF13540">
    <property type="entry name" value="RCC1_2"/>
    <property type="match status" value="1"/>
</dbReference>
<dbReference type="GO" id="GO:0008582">
    <property type="term" value="P:regulation of synaptic assembly at neuromuscular junction"/>
    <property type="evidence" value="ECO:0007669"/>
    <property type="project" value="TreeGrafter"/>
</dbReference>
<evidence type="ECO:0000313" key="4">
    <source>
        <dbReference type="WBParaSite" id="HPLM_0002081701-mRNA-1"/>
    </source>
</evidence>
<keyword evidence="3" id="KW-1185">Reference proteome</keyword>
<dbReference type="OMA" id="NAVVWIC"/>
<feature type="domain" description="4Fe-4S ferredoxin-type" evidence="1">
    <location>
        <begin position="689"/>
        <end position="723"/>
    </location>
</feature>
<protein>
    <submittedName>
        <fullName evidence="4">4Fe-4S ferredoxin-type domain-containing protein</fullName>
    </submittedName>
</protein>
<dbReference type="InterPro" id="IPR009091">
    <property type="entry name" value="RCC1/BLIP-II"/>
</dbReference>
<dbReference type="PANTHER" id="PTHR45943">
    <property type="entry name" value="E3 UBIQUITIN-PROTEIN LIGASE MYCBP2"/>
    <property type="match status" value="1"/>
</dbReference>
<dbReference type="AlphaFoldDB" id="A0A0N4X8X5"/>
<evidence type="ECO:0000259" key="1">
    <source>
        <dbReference type="PROSITE" id="PS51379"/>
    </source>
</evidence>
<dbReference type="SUPFAM" id="SSF50985">
    <property type="entry name" value="RCC1/BLIP-II"/>
    <property type="match status" value="1"/>
</dbReference>
<dbReference type="InterPro" id="IPR016024">
    <property type="entry name" value="ARM-type_fold"/>
</dbReference>
<dbReference type="PANTHER" id="PTHR45943:SF1">
    <property type="entry name" value="E3 UBIQUITIN-PROTEIN LIGASE MYCBP2"/>
    <property type="match status" value="1"/>
</dbReference>
<dbReference type="STRING" id="6290.A0A0N4X8X5"/>
<dbReference type="InterPro" id="IPR017896">
    <property type="entry name" value="4Fe4S_Fe-S-bd"/>
</dbReference>
<evidence type="ECO:0000313" key="2">
    <source>
        <dbReference type="EMBL" id="VDO86114.1"/>
    </source>
</evidence>
<dbReference type="GO" id="GO:0007411">
    <property type="term" value="P:axon guidance"/>
    <property type="evidence" value="ECO:0007669"/>
    <property type="project" value="TreeGrafter"/>
</dbReference>
<name>A0A0N4X8X5_HAEPC</name>
<dbReference type="EMBL" id="UZAF01022603">
    <property type="protein sequence ID" value="VDO86114.1"/>
    <property type="molecule type" value="Genomic_DNA"/>
</dbReference>